<proteinExistence type="predicted"/>
<dbReference type="PANTHER" id="PTHR30386">
    <property type="entry name" value="MEMBRANE FUSION SUBUNIT OF EMRAB-TOLC MULTIDRUG EFFLUX PUMP"/>
    <property type="match status" value="1"/>
</dbReference>
<sequence>MAEADPVIEPQTAEEVQVEQQEPATPKRRCMRLALMLSIPLLLIAGAGIYWLGLQGKVSTDNAYIQQDKVSVSAEVGGKIIEVLVAEGDEVEAGQLLFRIDPEPYQLQIAQADAAIASAQANVIALQNDSDLTGVDISAAREDIAFAQAKFERIKALWDRGFSTKADYDAAEHAMTQAREQLKQAQARQTEARARLARGSAVPGENPQIAAAKAQKASAELALRRTEVRAPIAGVVAQADRLQPGQQVVSNLPVLTLVSETTTYVEANFKETDLADMQPGQRARIEFDAYPDLELTGHVHSIGAGTGSEFSVLPAQNATGNWVKVTQRVPVRIAVDEQSPRRLIAGLSTEVTVYTNDDAKD</sequence>
<dbReference type="RefSeq" id="WP_086436038.1">
    <property type="nucleotide sequence ID" value="NZ_FXWG01000001.1"/>
</dbReference>
<feature type="domain" description="p-hydroxybenzoic acid efflux pump subunit AaeA-like beta-barrel" evidence="6">
    <location>
        <begin position="263"/>
        <end position="353"/>
    </location>
</feature>
<dbReference type="PANTHER" id="PTHR30386:SF19">
    <property type="entry name" value="MULTIDRUG EXPORT PROTEIN EMRA-RELATED"/>
    <property type="match status" value="1"/>
</dbReference>
<evidence type="ECO:0000256" key="3">
    <source>
        <dbReference type="SAM" id="MobiDB-lite"/>
    </source>
</evidence>
<dbReference type="Pfam" id="PF25917">
    <property type="entry name" value="BSH_RND"/>
    <property type="match status" value="1"/>
</dbReference>
<dbReference type="GO" id="GO:0030313">
    <property type="term" value="C:cell envelope"/>
    <property type="evidence" value="ECO:0007669"/>
    <property type="project" value="UniProtKB-SubCell"/>
</dbReference>
<dbReference type="InterPro" id="IPR058634">
    <property type="entry name" value="AaeA-lik-b-barrel"/>
</dbReference>
<gene>
    <name evidence="7" type="ORF">SAMN06297468_0026</name>
</gene>
<evidence type="ECO:0000313" key="8">
    <source>
        <dbReference type="Proteomes" id="UP000194420"/>
    </source>
</evidence>
<keyword evidence="4" id="KW-0472">Membrane</keyword>
<reference evidence="8" key="1">
    <citation type="submission" date="2017-04" db="EMBL/GenBank/DDBJ databases">
        <authorList>
            <person name="Varghese N."/>
            <person name="Submissions S."/>
        </authorList>
    </citation>
    <scope>NUCLEOTIDE SEQUENCE [LARGE SCALE GENOMIC DNA]</scope>
</reference>
<feature type="domain" description="Multidrug resistance protein MdtA-like barrel-sandwich hybrid" evidence="5">
    <location>
        <begin position="69"/>
        <end position="251"/>
    </location>
</feature>
<dbReference type="InterPro" id="IPR058625">
    <property type="entry name" value="MdtA-like_BSH"/>
</dbReference>
<keyword evidence="4" id="KW-0812">Transmembrane</keyword>
<keyword evidence="2" id="KW-0175">Coiled coil</keyword>
<keyword evidence="4" id="KW-1133">Transmembrane helix</keyword>
<organism evidence="7 8">
    <name type="scientific">Altererythrobacter xiamenensis</name>
    <dbReference type="NCBI Taxonomy" id="1316679"/>
    <lineage>
        <taxon>Bacteria</taxon>
        <taxon>Pseudomonadati</taxon>
        <taxon>Pseudomonadota</taxon>
        <taxon>Alphaproteobacteria</taxon>
        <taxon>Sphingomonadales</taxon>
        <taxon>Erythrobacteraceae</taxon>
        <taxon>Altererythrobacter</taxon>
    </lineage>
</organism>
<comment type="subcellular location">
    <subcellularLocation>
        <location evidence="1">Cell envelope</location>
    </subcellularLocation>
</comment>
<dbReference type="EMBL" id="FXWG01000001">
    <property type="protein sequence ID" value="SMQ57714.1"/>
    <property type="molecule type" value="Genomic_DNA"/>
</dbReference>
<name>A0A1Y6E4J7_9SPHN</name>
<evidence type="ECO:0000259" key="5">
    <source>
        <dbReference type="Pfam" id="PF25917"/>
    </source>
</evidence>
<evidence type="ECO:0000259" key="6">
    <source>
        <dbReference type="Pfam" id="PF25963"/>
    </source>
</evidence>
<dbReference type="OrthoDB" id="9811754at2"/>
<keyword evidence="8" id="KW-1185">Reference proteome</keyword>
<dbReference type="Pfam" id="PF25963">
    <property type="entry name" value="Beta-barrel_AAEA"/>
    <property type="match status" value="1"/>
</dbReference>
<feature type="region of interest" description="Disordered" evidence="3">
    <location>
        <begin position="1"/>
        <end position="23"/>
    </location>
</feature>
<evidence type="ECO:0000256" key="4">
    <source>
        <dbReference type="SAM" id="Phobius"/>
    </source>
</evidence>
<dbReference type="Gene3D" id="1.10.287.470">
    <property type="entry name" value="Helix hairpin bin"/>
    <property type="match status" value="1"/>
</dbReference>
<accession>A0A1Y6E4J7</accession>
<evidence type="ECO:0000256" key="2">
    <source>
        <dbReference type="SAM" id="Coils"/>
    </source>
</evidence>
<protein>
    <submittedName>
        <fullName evidence="7">Membrane fusion protein, multidrug efflux system</fullName>
    </submittedName>
</protein>
<feature type="compositionally biased region" description="Low complexity" evidence="3">
    <location>
        <begin position="9"/>
        <end position="23"/>
    </location>
</feature>
<dbReference type="Gene3D" id="2.40.30.170">
    <property type="match status" value="1"/>
</dbReference>
<dbReference type="Gene3D" id="2.40.50.100">
    <property type="match status" value="1"/>
</dbReference>
<dbReference type="SUPFAM" id="SSF111369">
    <property type="entry name" value="HlyD-like secretion proteins"/>
    <property type="match status" value="2"/>
</dbReference>
<dbReference type="Proteomes" id="UP000194420">
    <property type="component" value="Unassembled WGS sequence"/>
</dbReference>
<dbReference type="GO" id="GO:0055085">
    <property type="term" value="P:transmembrane transport"/>
    <property type="evidence" value="ECO:0007669"/>
    <property type="project" value="InterPro"/>
</dbReference>
<feature type="transmembrane region" description="Helical" evidence="4">
    <location>
        <begin position="33"/>
        <end position="53"/>
    </location>
</feature>
<dbReference type="AlphaFoldDB" id="A0A1Y6E4J7"/>
<feature type="coiled-coil region" evidence="2">
    <location>
        <begin position="168"/>
        <end position="229"/>
    </location>
</feature>
<dbReference type="InterPro" id="IPR050739">
    <property type="entry name" value="MFP"/>
</dbReference>
<evidence type="ECO:0000313" key="7">
    <source>
        <dbReference type="EMBL" id="SMQ57714.1"/>
    </source>
</evidence>
<evidence type="ECO:0000256" key="1">
    <source>
        <dbReference type="ARBA" id="ARBA00004196"/>
    </source>
</evidence>